<dbReference type="HOGENOM" id="CLU_048266_1_0_9"/>
<dbReference type="PANTHER" id="PTHR35810">
    <property type="entry name" value="CYTOPLASMIC PROTEIN-RELATED"/>
    <property type="match status" value="1"/>
</dbReference>
<dbReference type="InterPro" id="IPR053737">
    <property type="entry name" value="Type_II_TA_Toxin"/>
</dbReference>
<sequence length="317" mass="36746">MNNEVIIYKDGELELPVEVTPDKETVWLRVEEMAELFDRDRSVIQRHIKNIFKEDELEQNSTCAKFAQVQNEGNRSVERIFDYYNLDMIISVGYRVKSQRGIAFRKWATSILKEYIVQGYAVNDKRLKVLNKVIEIQSNIIADVLELDSKEVFDVIQKYTQALELLDDYDHQVVQKPKPTKKESYQLSYDECRNLIDSMTFNSASTIFGKEKNKGALDGIIGSVYQTAFGEDIYPSTQEKAANLLYFIVKDHPFIDGCKRIAASIFLYFLNKNNLLFKDKEKIISDSTLVAITLLLAESKPEEKEIMINVIMNFLEW</sequence>
<dbReference type="SUPFAM" id="SSF140931">
    <property type="entry name" value="Fic-like"/>
    <property type="match status" value="1"/>
</dbReference>
<dbReference type="InterPro" id="IPR036597">
    <property type="entry name" value="Fido-like_dom_sf"/>
</dbReference>
<feature type="domain" description="Fido" evidence="1">
    <location>
        <begin position="187"/>
        <end position="313"/>
    </location>
</feature>
<dbReference type="eggNOG" id="COG3654">
    <property type="taxonomic scope" value="Bacteria"/>
</dbReference>
<accession>U2QCB9</accession>
<dbReference type="AlphaFoldDB" id="U2QCB9"/>
<dbReference type="RefSeq" id="WP_021753349.1">
    <property type="nucleotide sequence ID" value="NZ_KI271859.1"/>
</dbReference>
<proteinExistence type="predicted"/>
<dbReference type="eggNOG" id="COG3943">
    <property type="taxonomic scope" value="Bacteria"/>
</dbReference>
<evidence type="ECO:0000313" key="2">
    <source>
        <dbReference type="EMBL" id="ERK60480.1"/>
    </source>
</evidence>
<dbReference type="InterPro" id="IPR003812">
    <property type="entry name" value="Fido"/>
</dbReference>
<dbReference type="EMBL" id="AWVP01000007">
    <property type="protein sequence ID" value="ERK60480.1"/>
    <property type="molecule type" value="Genomic_DNA"/>
</dbReference>
<protein>
    <submittedName>
        <fullName evidence="2">Death-on-curing family protein</fullName>
    </submittedName>
</protein>
<keyword evidence="3" id="KW-1185">Reference proteome</keyword>
<reference evidence="2 3" key="1">
    <citation type="submission" date="2013-08" db="EMBL/GenBank/DDBJ databases">
        <authorList>
            <person name="Weinstock G."/>
            <person name="Sodergren E."/>
            <person name="Wylie T."/>
            <person name="Fulton L."/>
            <person name="Fulton R."/>
            <person name="Fronick C."/>
            <person name="O'Laughlin M."/>
            <person name="Godfrey J."/>
            <person name="Miner T."/>
            <person name="Herter B."/>
            <person name="Appelbaum E."/>
            <person name="Cordes M."/>
            <person name="Lek S."/>
            <person name="Wollam A."/>
            <person name="Pepin K.H."/>
            <person name="Palsikar V.B."/>
            <person name="Mitreva M."/>
            <person name="Wilson R.K."/>
        </authorList>
    </citation>
    <scope>NUCLEOTIDE SEQUENCE [LARGE SCALE GENOMIC DNA]</scope>
    <source>
        <strain evidence="2 3">ATCC 700627</strain>
    </source>
</reference>
<dbReference type="Pfam" id="PF13310">
    <property type="entry name" value="Virulence_RhuM"/>
    <property type="match status" value="1"/>
</dbReference>
<organism evidence="2 3">
    <name type="scientific">Gemella bergeri ATCC 700627</name>
    <dbReference type="NCBI Taxonomy" id="1321820"/>
    <lineage>
        <taxon>Bacteria</taxon>
        <taxon>Bacillati</taxon>
        <taxon>Bacillota</taxon>
        <taxon>Bacilli</taxon>
        <taxon>Bacillales</taxon>
        <taxon>Gemellaceae</taxon>
        <taxon>Gemella</taxon>
    </lineage>
</organism>
<dbReference type="Gene3D" id="1.20.120.1870">
    <property type="entry name" value="Fic/DOC protein, Fido domain"/>
    <property type="match status" value="1"/>
</dbReference>
<dbReference type="InterPro" id="IPR011204">
    <property type="entry name" value="Virulence_RhuM-like"/>
</dbReference>
<evidence type="ECO:0000313" key="3">
    <source>
        <dbReference type="Proteomes" id="UP000016637"/>
    </source>
</evidence>
<comment type="caution">
    <text evidence="2">The sequence shown here is derived from an EMBL/GenBank/DDBJ whole genome shotgun (WGS) entry which is preliminary data.</text>
</comment>
<dbReference type="PROSITE" id="PS51459">
    <property type="entry name" value="FIDO"/>
    <property type="match status" value="1"/>
</dbReference>
<dbReference type="Pfam" id="PF02661">
    <property type="entry name" value="Fic"/>
    <property type="match status" value="1"/>
</dbReference>
<dbReference type="PANTHER" id="PTHR35810:SF1">
    <property type="entry name" value="CYTOPLASMIC PROTEIN"/>
    <property type="match status" value="1"/>
</dbReference>
<dbReference type="PATRIC" id="fig|1321820.3.peg.133"/>
<dbReference type="Proteomes" id="UP000016637">
    <property type="component" value="Unassembled WGS sequence"/>
</dbReference>
<gene>
    <name evidence="2" type="ORF">HMPREF1983_00134</name>
</gene>
<evidence type="ECO:0000259" key="1">
    <source>
        <dbReference type="PROSITE" id="PS51459"/>
    </source>
</evidence>
<name>U2QCB9_9BACL</name>